<keyword evidence="8" id="KW-1185">Reference proteome</keyword>
<sequence>MSQNKCLVIGVCGGIAAYKSLDVISKLRKKDIDIHVIMTKSAKEFITPLSFQSISQNMVIHDMFEEPKAWEIQHISLAKKADLVAIIPATANIIGKVASGIADDMLSTTIMATKSPVIFAPAMNTNMYINPIVQNNIHKLKEFGYKFIEPQKGRLACGDHGIGKLADTEEIVEYIYSEMYPVKDLVGKKVLVTAGPTIGRIDPVRIFTNRSSGKMGYAIAKEARNRGAEVILVSGPTNIKPPLGVKVISVDTNEEMYNAIMEKYNDMDIVIKSAAVADYIPKNYSEEKIKKGTGSLNIELVRDKDILYDLGQKKQSQILVGFAAESKDLVENAEKKLQKKNLDFIVANNIKSSDTGFSSDYNSATVLSKYGDTFYINKMSKDEFAKNLFNLITEKR</sequence>
<dbReference type="SUPFAM" id="SSF52507">
    <property type="entry name" value="Homo-oligomeric flavin-containing Cys decarboxylases, HFCD"/>
    <property type="match status" value="1"/>
</dbReference>
<feature type="domain" description="Flavoprotein" evidence="5">
    <location>
        <begin position="7"/>
        <end position="176"/>
    </location>
</feature>
<dbReference type="NCBIfam" id="TIGR00521">
    <property type="entry name" value="coaBC_dfp"/>
    <property type="match status" value="1"/>
</dbReference>
<feature type="binding site" evidence="3">
    <location>
        <position position="278"/>
    </location>
    <ligand>
        <name>CTP</name>
        <dbReference type="ChEBI" id="CHEBI:37563"/>
    </ligand>
</feature>
<feature type="active site" description="Proton donor" evidence="3">
    <location>
        <position position="157"/>
    </location>
</feature>
<keyword evidence="3" id="KW-0479">Metal-binding</keyword>
<dbReference type="InterPro" id="IPR003382">
    <property type="entry name" value="Flavoprotein"/>
</dbReference>
<feature type="domain" description="DNA/pantothenate metabolism flavoprotein C-terminal" evidence="6">
    <location>
        <begin position="185"/>
        <end position="393"/>
    </location>
</feature>
<dbReference type="KEGG" id="hhw:NCTC503_01548"/>
<dbReference type="InterPro" id="IPR005252">
    <property type="entry name" value="CoaBC"/>
</dbReference>
<dbReference type="GO" id="GO:0015941">
    <property type="term" value="P:pantothenate catabolic process"/>
    <property type="evidence" value="ECO:0007669"/>
    <property type="project" value="InterPro"/>
</dbReference>
<comment type="pathway">
    <text evidence="3 4">Cofactor biosynthesis; coenzyme A biosynthesis; CoA from (R)-pantothenate: step 3/5.</text>
</comment>
<dbReference type="HAMAP" id="MF_02225">
    <property type="entry name" value="CoaBC"/>
    <property type="match status" value="1"/>
</dbReference>
<dbReference type="EMBL" id="LR590481">
    <property type="protein sequence ID" value="VTQ90162.1"/>
    <property type="molecule type" value="Genomic_DNA"/>
</dbReference>
<dbReference type="UniPathway" id="UPA00241">
    <property type="reaction ID" value="UER00353"/>
</dbReference>
<comment type="function">
    <text evidence="4">Catalyzes two steps in the biosynthesis of coenzyme A. In the first step cysteine is conjugated to 4'-phosphopantothenate to form 4-phosphopantothenoylcysteine, in the latter compound is decarboxylated to form 4'-phosphopantotheine.</text>
</comment>
<evidence type="ECO:0000256" key="2">
    <source>
        <dbReference type="ARBA" id="ARBA00023239"/>
    </source>
</evidence>
<dbReference type="GO" id="GO:0004633">
    <property type="term" value="F:phosphopantothenoylcysteine decarboxylase activity"/>
    <property type="evidence" value="ECO:0007669"/>
    <property type="project" value="UniProtKB-UniRule"/>
</dbReference>
<evidence type="ECO:0000313" key="8">
    <source>
        <dbReference type="Proteomes" id="UP000308489"/>
    </source>
</evidence>
<keyword evidence="3 4" id="KW-0288">FMN</keyword>
<dbReference type="PANTHER" id="PTHR14359:SF6">
    <property type="entry name" value="PHOSPHOPANTOTHENOYLCYSTEINE DECARBOXYLASE"/>
    <property type="match status" value="1"/>
</dbReference>
<gene>
    <name evidence="3 7" type="primary">coaBC</name>
    <name evidence="7" type="ORF">NCTC503_01548</name>
</gene>
<dbReference type="EC" id="4.1.1.36" evidence="3"/>
<dbReference type="InterPro" id="IPR035929">
    <property type="entry name" value="CoaB-like_sf"/>
</dbReference>
<dbReference type="Pfam" id="PF02441">
    <property type="entry name" value="Flavoprotein"/>
    <property type="match status" value="1"/>
</dbReference>
<keyword evidence="3 4" id="KW-0285">Flavoprotein</keyword>
<organism evidence="7 8">
    <name type="scientific">Hathewaya histolytica</name>
    <name type="common">Clostridium histolyticum</name>
    <dbReference type="NCBI Taxonomy" id="1498"/>
    <lineage>
        <taxon>Bacteria</taxon>
        <taxon>Bacillati</taxon>
        <taxon>Bacillota</taxon>
        <taxon>Clostridia</taxon>
        <taxon>Eubacteriales</taxon>
        <taxon>Clostridiaceae</taxon>
        <taxon>Hathewaya</taxon>
    </lineage>
</organism>
<comment type="cofactor">
    <cofactor evidence="3">
        <name>Mg(2+)</name>
        <dbReference type="ChEBI" id="CHEBI:18420"/>
    </cofactor>
</comment>
<keyword evidence="3" id="KW-0511">Multifunctional enzyme</keyword>
<dbReference type="PANTHER" id="PTHR14359">
    <property type="entry name" value="HOMO-OLIGOMERIC FLAVIN CONTAINING CYS DECARBOXYLASE FAMILY"/>
    <property type="match status" value="1"/>
</dbReference>
<dbReference type="OrthoDB" id="9802554at2"/>
<evidence type="ECO:0000259" key="5">
    <source>
        <dbReference type="Pfam" id="PF02441"/>
    </source>
</evidence>
<dbReference type="RefSeq" id="WP_138210195.1">
    <property type="nucleotide sequence ID" value="NZ_CBCRUQ010000032.1"/>
</dbReference>
<dbReference type="SUPFAM" id="SSF102645">
    <property type="entry name" value="CoaB-like"/>
    <property type="match status" value="1"/>
</dbReference>
<dbReference type="GO" id="GO:0071513">
    <property type="term" value="C:phosphopantothenoylcysteine decarboxylase complex"/>
    <property type="evidence" value="ECO:0007669"/>
    <property type="project" value="TreeGrafter"/>
</dbReference>
<comment type="similarity">
    <text evidence="3 4">In the N-terminal section; belongs to the HFCD (homo-oligomeric flavin containing Cys decarboxylase) superfamily.</text>
</comment>
<comment type="similarity">
    <text evidence="3 4">In the C-terminal section; belongs to the PPC synthetase family.</text>
</comment>
<feature type="binding site" evidence="3">
    <location>
        <position position="322"/>
    </location>
    <ligand>
        <name>CTP</name>
        <dbReference type="ChEBI" id="CHEBI:37563"/>
    </ligand>
</feature>
<dbReference type="GO" id="GO:0015937">
    <property type="term" value="P:coenzyme A biosynthetic process"/>
    <property type="evidence" value="ECO:0007669"/>
    <property type="project" value="UniProtKB-UniRule"/>
</dbReference>
<dbReference type="AlphaFoldDB" id="A0A4U9REC3"/>
<keyword evidence="2 3" id="KW-0456">Lyase</keyword>
<evidence type="ECO:0000313" key="7">
    <source>
        <dbReference type="EMBL" id="VTQ90162.1"/>
    </source>
</evidence>
<dbReference type="Pfam" id="PF04127">
    <property type="entry name" value="DFP"/>
    <property type="match status" value="1"/>
</dbReference>
<dbReference type="GO" id="GO:0010181">
    <property type="term" value="F:FMN binding"/>
    <property type="evidence" value="ECO:0007669"/>
    <property type="project" value="UniProtKB-UniRule"/>
</dbReference>
<feature type="binding site" evidence="3">
    <location>
        <position position="336"/>
    </location>
    <ligand>
        <name>CTP</name>
        <dbReference type="ChEBI" id="CHEBI:37563"/>
    </ligand>
</feature>
<keyword evidence="3" id="KW-0460">Magnesium</keyword>
<dbReference type="EC" id="6.3.2.5" evidence="3"/>
<feature type="region of interest" description="Phosphopantothenoylcysteine decarboxylase" evidence="3">
    <location>
        <begin position="1"/>
        <end position="189"/>
    </location>
</feature>
<dbReference type="GO" id="GO:0004632">
    <property type="term" value="F:phosphopantothenate--cysteine ligase activity"/>
    <property type="evidence" value="ECO:0007669"/>
    <property type="project" value="UniProtKB-UniRule"/>
</dbReference>
<comment type="pathway">
    <text evidence="3 4">Cofactor biosynthesis; coenzyme A biosynthesis; CoA from (R)-pantothenate: step 2/5.</text>
</comment>
<comment type="catalytic activity">
    <reaction evidence="3 4">
        <text>N-[(R)-4-phosphopantothenoyl]-L-cysteine + H(+) = (R)-4'-phosphopantetheine + CO2</text>
        <dbReference type="Rhea" id="RHEA:16793"/>
        <dbReference type="ChEBI" id="CHEBI:15378"/>
        <dbReference type="ChEBI" id="CHEBI:16526"/>
        <dbReference type="ChEBI" id="CHEBI:59458"/>
        <dbReference type="ChEBI" id="CHEBI:61723"/>
        <dbReference type="EC" id="4.1.1.36"/>
    </reaction>
</comment>
<name>A0A4U9REC3_HATHI</name>
<dbReference type="Gene3D" id="3.40.50.1950">
    <property type="entry name" value="Flavin prenyltransferase-like"/>
    <property type="match status" value="1"/>
</dbReference>
<comment type="function">
    <text evidence="3">Catalyzes two sequential steps in the biosynthesis of coenzyme A. In the first step cysteine is conjugated to 4'-phosphopantothenate to form 4-phosphopantothenoylcysteine. In the second step the latter compound is decarboxylated to form 4'-phosphopantotheine.</text>
</comment>
<reference evidence="7 8" key="1">
    <citation type="submission" date="2019-05" db="EMBL/GenBank/DDBJ databases">
        <authorList>
            <consortium name="Pathogen Informatics"/>
        </authorList>
    </citation>
    <scope>NUCLEOTIDE SEQUENCE [LARGE SCALE GENOMIC DNA]</scope>
    <source>
        <strain evidence="7 8">NCTC503</strain>
    </source>
</reference>
<protein>
    <recommendedName>
        <fullName evidence="3">Coenzyme A biosynthesis bifunctional protein CoaBC</fullName>
    </recommendedName>
    <alternativeName>
        <fullName evidence="3">DNA/pantothenate metabolism flavoprotein</fullName>
    </alternativeName>
    <alternativeName>
        <fullName evidence="3">Phosphopantothenoylcysteine synthetase/decarboxylase</fullName>
        <shortName evidence="3">PPCS-PPCDC</shortName>
    </alternativeName>
    <domain>
        <recommendedName>
            <fullName evidence="3">Phosphopantothenoylcysteine decarboxylase</fullName>
            <shortName evidence="3">PPC decarboxylase</shortName>
            <shortName evidence="3">PPC-DC</shortName>
            <ecNumber evidence="3">4.1.1.36</ecNumber>
        </recommendedName>
        <alternativeName>
            <fullName evidence="3">CoaC</fullName>
        </alternativeName>
    </domain>
    <domain>
        <recommendedName>
            <fullName evidence="3">Phosphopantothenate--cysteine ligase</fullName>
            <ecNumber evidence="3">6.3.2.5</ecNumber>
        </recommendedName>
        <alternativeName>
            <fullName evidence="3">CoaB</fullName>
        </alternativeName>
        <alternativeName>
            <fullName evidence="3">Phosphopantothenoylcysteine synthetase</fullName>
            <shortName evidence="3">PPC synthetase</shortName>
            <shortName evidence="3">PPC-S</shortName>
        </alternativeName>
    </domain>
</protein>
<proteinExistence type="inferred from homology"/>
<evidence type="ECO:0000256" key="4">
    <source>
        <dbReference type="RuleBase" id="RU364078"/>
    </source>
</evidence>
<dbReference type="Gene3D" id="3.40.50.10300">
    <property type="entry name" value="CoaB-like"/>
    <property type="match status" value="1"/>
</dbReference>
<dbReference type="InterPro" id="IPR007085">
    <property type="entry name" value="DNA/pantothenate-metab_flavo_C"/>
</dbReference>
<comment type="caution">
    <text evidence="3">Lacks conserved residue(s) required for the propagation of feature annotation.</text>
</comment>
<evidence type="ECO:0000256" key="1">
    <source>
        <dbReference type="ARBA" id="ARBA00022793"/>
    </source>
</evidence>
<comment type="cofactor">
    <cofactor evidence="3">
        <name>FMN</name>
        <dbReference type="ChEBI" id="CHEBI:58210"/>
    </cofactor>
    <text evidence="3">Binds 1 FMN per subunit.</text>
</comment>
<keyword evidence="3 4" id="KW-0436">Ligase</keyword>
<feature type="region of interest" description="Phosphopantothenate--cysteine ligase" evidence="3">
    <location>
        <begin position="190"/>
        <end position="396"/>
    </location>
</feature>
<feature type="binding site" evidence="3">
    <location>
        <position position="340"/>
    </location>
    <ligand>
        <name>CTP</name>
        <dbReference type="ChEBI" id="CHEBI:37563"/>
    </ligand>
</feature>
<feature type="binding site" evidence="3">
    <location>
        <position position="288"/>
    </location>
    <ligand>
        <name>CTP</name>
        <dbReference type="ChEBI" id="CHEBI:37563"/>
    </ligand>
</feature>
<comment type="catalytic activity">
    <reaction evidence="3 4">
        <text>(R)-4'-phosphopantothenate + L-cysteine + CTP = N-[(R)-4-phosphopantothenoyl]-L-cysteine + CMP + diphosphate + H(+)</text>
        <dbReference type="Rhea" id="RHEA:19397"/>
        <dbReference type="ChEBI" id="CHEBI:10986"/>
        <dbReference type="ChEBI" id="CHEBI:15378"/>
        <dbReference type="ChEBI" id="CHEBI:33019"/>
        <dbReference type="ChEBI" id="CHEBI:35235"/>
        <dbReference type="ChEBI" id="CHEBI:37563"/>
        <dbReference type="ChEBI" id="CHEBI:59458"/>
        <dbReference type="ChEBI" id="CHEBI:60377"/>
        <dbReference type="EC" id="6.3.2.5"/>
    </reaction>
</comment>
<dbReference type="Proteomes" id="UP000308489">
    <property type="component" value="Chromosome 1"/>
</dbReference>
<keyword evidence="1 3" id="KW-0210">Decarboxylase</keyword>
<accession>A0A4U9REC3</accession>
<evidence type="ECO:0000256" key="3">
    <source>
        <dbReference type="HAMAP-Rule" id="MF_02225"/>
    </source>
</evidence>
<dbReference type="InterPro" id="IPR036551">
    <property type="entry name" value="Flavin_trans-like"/>
</dbReference>
<dbReference type="GO" id="GO:0046872">
    <property type="term" value="F:metal ion binding"/>
    <property type="evidence" value="ECO:0007669"/>
    <property type="project" value="UniProtKB-KW"/>
</dbReference>
<evidence type="ECO:0000259" key="6">
    <source>
        <dbReference type="Pfam" id="PF04127"/>
    </source>
</evidence>